<dbReference type="Gene3D" id="3.40.50.150">
    <property type="entry name" value="Vaccinia Virus protein VP39"/>
    <property type="match status" value="1"/>
</dbReference>
<dbReference type="SUPFAM" id="SSF53335">
    <property type="entry name" value="S-adenosyl-L-methionine-dependent methyltransferases"/>
    <property type="match status" value="1"/>
</dbReference>
<evidence type="ECO:0000256" key="3">
    <source>
        <dbReference type="ARBA" id="ARBA00022679"/>
    </source>
</evidence>
<dbReference type="InterPro" id="IPR025475">
    <property type="entry name" value="DUF4326"/>
</dbReference>
<dbReference type="Pfam" id="PF00145">
    <property type="entry name" value="DNA_methylase"/>
    <property type="match status" value="1"/>
</dbReference>
<dbReference type="InterPro" id="IPR029063">
    <property type="entry name" value="SAM-dependent_MTases_sf"/>
</dbReference>
<evidence type="ECO:0000256" key="4">
    <source>
        <dbReference type="ARBA" id="ARBA00022691"/>
    </source>
</evidence>
<feature type="domain" description="DUF4326" evidence="5">
    <location>
        <begin position="418"/>
        <end position="469"/>
    </location>
</feature>
<protein>
    <recommendedName>
        <fullName evidence="1">DNA (cytosine-5-)-methyltransferase</fullName>
        <ecNumber evidence="1">2.1.1.37</ecNumber>
    </recommendedName>
</protein>
<reference evidence="6" key="1">
    <citation type="submission" date="2023-10" db="EMBL/GenBank/DDBJ databases">
        <authorList>
            <person name="Chen Y."/>
            <person name="Shah S."/>
            <person name="Dougan E. K."/>
            <person name="Thang M."/>
            <person name="Chan C."/>
        </authorList>
    </citation>
    <scope>NUCLEOTIDE SEQUENCE [LARGE SCALE GENOMIC DNA]</scope>
</reference>
<keyword evidence="3" id="KW-0808">Transferase</keyword>
<evidence type="ECO:0000256" key="1">
    <source>
        <dbReference type="ARBA" id="ARBA00011975"/>
    </source>
</evidence>
<dbReference type="InterPro" id="IPR001525">
    <property type="entry name" value="C5_MeTfrase"/>
</dbReference>
<dbReference type="InterPro" id="IPR050390">
    <property type="entry name" value="C5-Methyltransferase"/>
</dbReference>
<evidence type="ECO:0000259" key="5">
    <source>
        <dbReference type="Pfam" id="PF14216"/>
    </source>
</evidence>
<dbReference type="EC" id="2.1.1.37" evidence="1"/>
<organism evidence="6 7">
    <name type="scientific">Prorocentrum cordatum</name>
    <dbReference type="NCBI Taxonomy" id="2364126"/>
    <lineage>
        <taxon>Eukaryota</taxon>
        <taxon>Sar</taxon>
        <taxon>Alveolata</taxon>
        <taxon>Dinophyceae</taxon>
        <taxon>Prorocentrales</taxon>
        <taxon>Prorocentraceae</taxon>
        <taxon>Prorocentrum</taxon>
    </lineage>
</organism>
<dbReference type="PANTHER" id="PTHR23068">
    <property type="entry name" value="DNA CYTOSINE-5- -METHYLTRANSFERASE 3-RELATED"/>
    <property type="match status" value="1"/>
</dbReference>
<keyword evidence="7" id="KW-1185">Reference proteome</keyword>
<keyword evidence="4" id="KW-0949">S-adenosyl-L-methionine</keyword>
<name>A0ABN9RIK4_9DINO</name>
<dbReference type="PANTHER" id="PTHR23068:SF25">
    <property type="entry name" value="DNA (CYTOSINE-5)-METHYLTRANSFERASE DRM2"/>
    <property type="match status" value="1"/>
</dbReference>
<comment type="caution">
    <text evidence="6">The sequence shown here is derived from an EMBL/GenBank/DDBJ whole genome shotgun (WGS) entry which is preliminary data.</text>
</comment>
<dbReference type="EMBL" id="CAUYUJ010006872">
    <property type="protein sequence ID" value="CAK0818913.1"/>
    <property type="molecule type" value="Genomic_DNA"/>
</dbReference>
<evidence type="ECO:0000313" key="7">
    <source>
        <dbReference type="Proteomes" id="UP001189429"/>
    </source>
</evidence>
<evidence type="ECO:0000256" key="2">
    <source>
        <dbReference type="ARBA" id="ARBA00022603"/>
    </source>
</evidence>
<keyword evidence="2" id="KW-0489">Methyltransferase</keyword>
<sequence>MSFEGAREACDCTSDGSWESEITFSSYLEDECNGAAHGAVSDEPSTRIHDYPYLNQTRAASELGSLCGAPVRVVGRRLADLSTSSPASSGALGNFDAKSYDDILSPLTAGNGRRDLLPLPCVDLTIEELSMNGVVFGESKPVDPSFEGDLNGWLKLTVLSLNFQYALGGKHPGPKMAPWKVRHGPASAVQLKALRLLARSVGTFLCQYEGSVANLDWTQELKSSAVSYTGMEVCPAEQLDRERLLLALPPKEACGSVLATEVSEGWIRSVLEHPEWVMKSPAELGEMPKTPRVWAEDDEWELIAAELVNRGILVPIEADEIVKVKGRRVLGGLFGVRKSGHAKGSGPQRLVMNIIPSNWMQETVQGDMSLPPTTDKWKSIILRSGEVMMSSSEDLKCCFYVYRLPAVWHKYMALSKKVTKMMPRSEAIANYESHLRDSPDLLACLPELSGCRLLCHCRRGQRCHGDVLVKVWSETVPKATGGVDALMPEGAGTACWVVWQVYIDNLDVLEVTDEVSAAALKAQGPPEVVQLACERYAQRGVPRSEDKAVCREPVSQALGELIDGTRGVISPPLEFVYRLLGLTFATLDRSVLTQTWLQVVAGRWARAMMFRRETMSVFDDLWACRGSRWSSERGGMGQTGFLLFRTAPNHRLQDEGVLLSLFDGIGGGRRALDMLGLSVAAYAASETDPEACRAVKYAWPDVVELGDVAKLSAQDIAKVRDRAPHVRWVLLFAGAPCVDLTRLSVDRQGLSGARSGLFYEIKRVKSLVKEVFSVEVEVFDLIENVSSMTAEDRDTMSEHMGLAPVMIDAADISHVRRERLYWCDTDLMTPWQGEVSVKSEVVKVTIPGGPGPLGRWLRPGREWSGAEVPEQRLPTFVRCIPRGRAGDKPKGLHQCSEAELERWRRHDFCYAPYQFRDPHCLRWQGGALEPADSFEREMLMDFPPGHTATARATRFRKLAELEVVRCALLGNSFQCGVVAWIVAHWAHRHGYLDTVPTITEARAVGGAFDAAEGLVQVAKEGDDSGVVIRDRGLEEAEAQADPSIQIVEELIRRAEVRGSDVRLDTLEVMRPDL</sequence>
<proteinExistence type="predicted"/>
<dbReference type="Proteomes" id="UP001189429">
    <property type="component" value="Unassembled WGS sequence"/>
</dbReference>
<evidence type="ECO:0000313" key="6">
    <source>
        <dbReference type="EMBL" id="CAK0818913.1"/>
    </source>
</evidence>
<accession>A0ABN9RIK4</accession>
<gene>
    <name evidence="6" type="ORF">PCOR1329_LOCUS21033</name>
</gene>
<dbReference type="Pfam" id="PF14216">
    <property type="entry name" value="DUF4326"/>
    <property type="match status" value="1"/>
</dbReference>